<dbReference type="GeneID" id="104992803"/>
<gene>
    <name evidence="3" type="primary">LOC104992803</name>
</gene>
<dbReference type="AlphaFoldDB" id="A0A6P3HN49"/>
<feature type="region of interest" description="Disordered" evidence="1">
    <location>
        <begin position="93"/>
        <end position="217"/>
    </location>
</feature>
<feature type="compositionally biased region" description="Basic and acidic residues" evidence="1">
    <location>
        <begin position="1"/>
        <end position="18"/>
    </location>
</feature>
<dbReference type="KEGG" id="bbis:104992803"/>
<proteinExistence type="predicted"/>
<organism evidence="2 3">
    <name type="scientific">Bison bison bison</name>
    <name type="common">North American plains bison</name>
    <dbReference type="NCBI Taxonomy" id="43346"/>
    <lineage>
        <taxon>Eukaryota</taxon>
        <taxon>Metazoa</taxon>
        <taxon>Chordata</taxon>
        <taxon>Craniata</taxon>
        <taxon>Vertebrata</taxon>
        <taxon>Euteleostomi</taxon>
        <taxon>Mammalia</taxon>
        <taxon>Eutheria</taxon>
        <taxon>Laurasiatheria</taxon>
        <taxon>Artiodactyla</taxon>
        <taxon>Ruminantia</taxon>
        <taxon>Pecora</taxon>
        <taxon>Bovidae</taxon>
        <taxon>Bovinae</taxon>
        <taxon>Bison</taxon>
    </lineage>
</organism>
<evidence type="ECO:0000256" key="1">
    <source>
        <dbReference type="SAM" id="MobiDB-lite"/>
    </source>
</evidence>
<sequence length="316" mass="33881">MSLERHVQDRQKARERGRAPGMEGGVDAARPGQAWGPHCLRTPRTHKPWGNPISGWEQPTLPSSPAPRPPQSGQIFSVAFSWGPERAPQALLSEGSRINSRLEAADAPPTSSGLADRPRAPQALAGGCCSGALFSPSPSSPPPESAAGEEMALGLRDKLPSGQRPSQGFTVQCAADDRARAPPLLSRRRHLSGLSDPARGLRGSSLRVSAPASARPARILARTARARWMPARRNGVPAPQAPECPPAGGQSLGTRVSGDPGSNRKRQRRRGSMRARTRTPDETLQRWRTPEVRLPEPAPGNRANTRTLFPRSLHAP</sequence>
<dbReference type="RefSeq" id="XP_010844093.1">
    <property type="nucleotide sequence ID" value="XM_010845791.1"/>
</dbReference>
<dbReference type="Proteomes" id="UP000515208">
    <property type="component" value="Unplaced"/>
</dbReference>
<name>A0A6P3HN49_BISBB</name>
<evidence type="ECO:0000313" key="2">
    <source>
        <dbReference type="Proteomes" id="UP000515208"/>
    </source>
</evidence>
<feature type="compositionally biased region" description="Low complexity" evidence="1">
    <location>
        <begin position="204"/>
        <end position="217"/>
    </location>
</feature>
<protein>
    <submittedName>
        <fullName evidence="3">Uncharacterized protein LOC104992803</fullName>
    </submittedName>
</protein>
<evidence type="ECO:0000313" key="3">
    <source>
        <dbReference type="RefSeq" id="XP_010844093.1"/>
    </source>
</evidence>
<accession>A0A6P3HN49</accession>
<feature type="region of interest" description="Disordered" evidence="1">
    <location>
        <begin position="230"/>
        <end position="316"/>
    </location>
</feature>
<reference evidence="3" key="1">
    <citation type="submission" date="2025-08" db="UniProtKB">
        <authorList>
            <consortium name="RefSeq"/>
        </authorList>
    </citation>
    <scope>IDENTIFICATION</scope>
    <source>
        <tissue evidence="3">Blood</tissue>
    </source>
</reference>
<keyword evidence="2" id="KW-1185">Reference proteome</keyword>
<feature type="compositionally biased region" description="Basic residues" evidence="1">
    <location>
        <begin position="263"/>
        <end position="277"/>
    </location>
</feature>
<feature type="compositionally biased region" description="Basic and acidic residues" evidence="1">
    <location>
        <begin position="278"/>
        <end position="294"/>
    </location>
</feature>
<dbReference type="OrthoDB" id="10585670at2759"/>
<feature type="region of interest" description="Disordered" evidence="1">
    <location>
        <begin position="1"/>
        <end position="75"/>
    </location>
</feature>